<evidence type="ECO:0000256" key="6">
    <source>
        <dbReference type="SAM" id="MobiDB-lite"/>
    </source>
</evidence>
<evidence type="ECO:0000256" key="5">
    <source>
        <dbReference type="ARBA" id="ARBA00023136"/>
    </source>
</evidence>
<feature type="transmembrane region" description="Helical" evidence="7">
    <location>
        <begin position="548"/>
        <end position="566"/>
    </location>
</feature>
<keyword evidence="10" id="KW-1185">Reference proteome</keyword>
<evidence type="ECO:0000256" key="4">
    <source>
        <dbReference type="ARBA" id="ARBA00022989"/>
    </source>
</evidence>
<feature type="region of interest" description="Disordered" evidence="6">
    <location>
        <begin position="941"/>
        <end position="963"/>
    </location>
</feature>
<organism evidence="9 10">
    <name type="scientific">Symbiodinium natans</name>
    <dbReference type="NCBI Taxonomy" id="878477"/>
    <lineage>
        <taxon>Eukaryota</taxon>
        <taxon>Sar</taxon>
        <taxon>Alveolata</taxon>
        <taxon>Dinophyceae</taxon>
        <taxon>Suessiales</taxon>
        <taxon>Symbiodiniaceae</taxon>
        <taxon>Symbiodinium</taxon>
    </lineage>
</organism>
<protein>
    <recommendedName>
        <fullName evidence="8">Integral membrane bound transporter domain-containing protein</fullName>
    </recommendedName>
</protein>
<feature type="transmembrane region" description="Helical" evidence="7">
    <location>
        <begin position="67"/>
        <end position="89"/>
    </location>
</feature>
<dbReference type="InterPro" id="IPR049453">
    <property type="entry name" value="Memb_transporter_dom"/>
</dbReference>
<dbReference type="PANTHER" id="PTHR30509:SF9">
    <property type="entry name" value="MULTIDRUG RESISTANCE PROTEIN MDTO"/>
    <property type="match status" value="1"/>
</dbReference>
<feature type="transmembrane region" description="Helical" evidence="7">
    <location>
        <begin position="127"/>
        <end position="147"/>
    </location>
</feature>
<evidence type="ECO:0000256" key="1">
    <source>
        <dbReference type="ARBA" id="ARBA00004651"/>
    </source>
</evidence>
<dbReference type="Proteomes" id="UP000604046">
    <property type="component" value="Unassembled WGS sequence"/>
</dbReference>
<feature type="transmembrane region" description="Helical" evidence="7">
    <location>
        <begin position="95"/>
        <end position="115"/>
    </location>
</feature>
<feature type="transmembrane region" description="Helical" evidence="7">
    <location>
        <begin position="655"/>
        <end position="676"/>
    </location>
</feature>
<evidence type="ECO:0000256" key="7">
    <source>
        <dbReference type="SAM" id="Phobius"/>
    </source>
</evidence>
<dbReference type="PANTHER" id="PTHR30509">
    <property type="entry name" value="P-HYDROXYBENZOIC ACID EFFLUX PUMP SUBUNIT-RELATED"/>
    <property type="match status" value="1"/>
</dbReference>
<feature type="transmembrane region" description="Helical" evidence="7">
    <location>
        <begin position="573"/>
        <end position="595"/>
    </location>
</feature>
<dbReference type="GO" id="GO:0005886">
    <property type="term" value="C:plasma membrane"/>
    <property type="evidence" value="ECO:0007669"/>
    <property type="project" value="UniProtKB-SubCell"/>
</dbReference>
<reference evidence="9" key="1">
    <citation type="submission" date="2021-02" db="EMBL/GenBank/DDBJ databases">
        <authorList>
            <person name="Dougan E. K."/>
            <person name="Rhodes N."/>
            <person name="Thang M."/>
            <person name="Chan C."/>
        </authorList>
    </citation>
    <scope>NUCLEOTIDE SEQUENCE</scope>
</reference>
<dbReference type="OrthoDB" id="68611at2759"/>
<feature type="transmembrane region" description="Helical" evidence="7">
    <location>
        <begin position="615"/>
        <end position="635"/>
    </location>
</feature>
<dbReference type="AlphaFoldDB" id="A0A812K4H0"/>
<evidence type="ECO:0000259" key="8">
    <source>
        <dbReference type="Pfam" id="PF13515"/>
    </source>
</evidence>
<gene>
    <name evidence="9" type="ORF">SNAT2548_LOCUS8248</name>
</gene>
<evidence type="ECO:0000313" key="9">
    <source>
        <dbReference type="EMBL" id="CAE7222149.1"/>
    </source>
</evidence>
<feature type="transmembrane region" description="Helical" evidence="7">
    <location>
        <begin position="153"/>
        <end position="176"/>
    </location>
</feature>
<comment type="subcellular location">
    <subcellularLocation>
        <location evidence="1">Cell membrane</location>
        <topology evidence="1">Multi-pass membrane protein</topology>
    </subcellularLocation>
</comment>
<dbReference type="Pfam" id="PF13515">
    <property type="entry name" value="FUSC_2"/>
    <property type="match status" value="1"/>
</dbReference>
<proteinExistence type="predicted"/>
<evidence type="ECO:0000256" key="3">
    <source>
        <dbReference type="ARBA" id="ARBA00022692"/>
    </source>
</evidence>
<accession>A0A812K4H0</accession>
<comment type="caution">
    <text evidence="9">The sequence shown here is derived from an EMBL/GenBank/DDBJ whole genome shotgun (WGS) entry which is preliminary data.</text>
</comment>
<keyword evidence="3 7" id="KW-0812">Transmembrane</keyword>
<keyword evidence="5 7" id="KW-0472">Membrane</keyword>
<evidence type="ECO:0000313" key="10">
    <source>
        <dbReference type="Proteomes" id="UP000604046"/>
    </source>
</evidence>
<evidence type="ECO:0000256" key="2">
    <source>
        <dbReference type="ARBA" id="ARBA00022475"/>
    </source>
</evidence>
<feature type="domain" description="Integral membrane bound transporter" evidence="8">
    <location>
        <begin position="537"/>
        <end position="671"/>
    </location>
</feature>
<feature type="transmembrane region" description="Helical" evidence="7">
    <location>
        <begin position="12"/>
        <end position="31"/>
    </location>
</feature>
<keyword evidence="2" id="KW-1003">Cell membrane</keyword>
<feature type="transmembrane region" description="Helical" evidence="7">
    <location>
        <begin position="519"/>
        <end position="536"/>
    </location>
</feature>
<keyword evidence="4 7" id="KW-1133">Transmembrane helix</keyword>
<feature type="transmembrane region" description="Helical" evidence="7">
    <location>
        <begin position="37"/>
        <end position="55"/>
    </location>
</feature>
<dbReference type="EMBL" id="CAJNDS010000604">
    <property type="protein sequence ID" value="CAE7222149.1"/>
    <property type="molecule type" value="Genomic_DNA"/>
</dbReference>
<feature type="compositionally biased region" description="Low complexity" evidence="6">
    <location>
        <begin position="953"/>
        <end position="963"/>
    </location>
</feature>
<sequence length="963" mass="103804">MPKLSSRERATLAFRTALAVLFVAAAGWLVIRPLGLPQMSTTGLAVILAFLAPAARRGDSCAAGLMWVMSTILLFPLGVATFYLCFLVGGMQWRPWLVCISMGLTSSLVVIWAAVAAELQAPKPLLAGNAAAVVVALLMNVIALSPASQEQMLMLGAGMCASLLVGTLSGVAVSYFPCGLGATPAQEQVPSLTAAKLSALAEMFEATAIFRLPTPAALQRHRQCRLRLLASGEQLAAAMKSANFEATELRILKKESEDEEDPSKVLMRLAERCRLSLQMKSSMLCAGLGNVTLDTFYRGEMGERFRDVCFASAHALRAAAATLSSLSSKSDDAFLTSASWMGADLATKEDCREVAQQCRKSLNHYMEGQLSASHDPQWRSNAEEALRQQLQQLSYSARSIDIDDIDDINEISFMGLVDLYLKGAHHLDSADSFEAALVAGFDEACRHGCCVLGVKAAAEAAAACTELIATRLSEPEDCPPWRLCALVGPSFSGTRSWLRVPCAGREAWRKGFAKGRSHALRLGIAVMLTGFFVTYVLKRLEKNDNGLWTLLTVAMGIMPMEGASLLRGLRRMVGTAVGSALALASVAAVGSWPFFPELTPHVCLLALLMKFYEPELQFAGAITFVTYLVVLLTLIDSEKTEPDGAPVMPVAESTALRRCVDVAAGVVLAMVANVFIAPDRAVDQLRMREATAMRTAAEAIKEAGRALWAKGARKEHAVTLEKWEQLKQDTWKSVEDFQFAGDGHPGKGDLLEEALWESRWGVDAGFLILGKSLWIPGWAPSVPGRRCINAVIAVSRLMRITNMLCHVLEPGLEEGAHRPLEDERLVSALGNEASDLAALLDRAVERIAARLAPEGCGEAKAAKWPHKELEQLEQRLEQVFLGAASARQRNGGLVGESQKLGGLRAAAALKLMHGAVDTFITVAKHLEGSIHEDKHSLRVALSKHADKSESESESSGSSDEQLC</sequence>
<name>A0A812K4H0_9DINO</name>